<dbReference type="RefSeq" id="WP_087862177.1">
    <property type="nucleotide sequence ID" value="NZ_LT859958.1"/>
</dbReference>
<evidence type="ECO:0000313" key="3">
    <source>
        <dbReference type="EMBL" id="SMX54319.1"/>
    </source>
</evidence>
<protein>
    <recommendedName>
        <fullName evidence="2">DUF2007 domain-containing protein</fullName>
    </recommendedName>
</protein>
<feature type="domain" description="DUF2007" evidence="2">
    <location>
        <begin position="3"/>
        <end position="69"/>
    </location>
</feature>
<reference evidence="4" key="1">
    <citation type="submission" date="2017-05" db="EMBL/GenBank/DDBJ databases">
        <authorList>
            <person name="Kirkegaard R."/>
            <person name="Mcilroy J S."/>
        </authorList>
    </citation>
    <scope>NUCLEOTIDE SEQUENCE [LARGE SCALE GENOMIC DNA]</scope>
</reference>
<keyword evidence="4" id="KW-1185">Reference proteome</keyword>
<evidence type="ECO:0000313" key="4">
    <source>
        <dbReference type="Proteomes" id="UP000195514"/>
    </source>
</evidence>
<proteinExistence type="predicted"/>
<dbReference type="OrthoDB" id="8480302at2"/>
<gene>
    <name evidence="3" type="ORF">CFX1CAM_1254</name>
</gene>
<evidence type="ECO:0000259" key="2">
    <source>
        <dbReference type="Pfam" id="PF09413"/>
    </source>
</evidence>
<accession>A0A1Y6K6V1</accession>
<dbReference type="KEGG" id="abat:CFX1CAM_1254"/>
<dbReference type="InterPro" id="IPR018551">
    <property type="entry name" value="DUF2007"/>
</dbReference>
<dbReference type="Pfam" id="PF09413">
    <property type="entry name" value="DUF2007"/>
    <property type="match status" value="1"/>
</dbReference>
<name>A0A1Y6K6V1_9CHLR</name>
<sequence length="93" mass="9938">MDWISIYSAAGLLEANILKGFLEAQGLQVLLSQESVGRILGLSAGKLGIVEVLVPESQVIEAKKLIDEIAAGEFDNIDFPDDQDGPSEPDPDN</sequence>
<dbReference type="AlphaFoldDB" id="A0A1Y6K6V1"/>
<feature type="compositionally biased region" description="Acidic residues" evidence="1">
    <location>
        <begin position="75"/>
        <end position="93"/>
    </location>
</feature>
<feature type="region of interest" description="Disordered" evidence="1">
    <location>
        <begin position="74"/>
        <end position="93"/>
    </location>
</feature>
<organism evidence="3 4">
    <name type="scientific">Candidatus Brevifilum fermentans</name>
    <dbReference type="NCBI Taxonomy" id="1986204"/>
    <lineage>
        <taxon>Bacteria</taxon>
        <taxon>Bacillati</taxon>
        <taxon>Chloroflexota</taxon>
        <taxon>Anaerolineae</taxon>
        <taxon>Anaerolineales</taxon>
        <taxon>Anaerolineaceae</taxon>
        <taxon>Candidatus Brevifilum</taxon>
    </lineage>
</organism>
<dbReference type="EMBL" id="LT859958">
    <property type="protein sequence ID" value="SMX54319.1"/>
    <property type="molecule type" value="Genomic_DNA"/>
</dbReference>
<dbReference type="Proteomes" id="UP000195514">
    <property type="component" value="Chromosome I"/>
</dbReference>
<evidence type="ECO:0000256" key="1">
    <source>
        <dbReference type="SAM" id="MobiDB-lite"/>
    </source>
</evidence>